<protein>
    <submittedName>
        <fullName evidence="3">CPBP family intramembrane metalloprotease</fullName>
    </submittedName>
</protein>
<reference evidence="3 4" key="1">
    <citation type="submission" date="2020-10" db="EMBL/GenBank/DDBJ databases">
        <title>Ca. Dormibacterota MAGs.</title>
        <authorList>
            <person name="Montgomery K."/>
        </authorList>
    </citation>
    <scope>NUCLEOTIDE SEQUENCE [LARGE SCALE GENOMIC DNA]</scope>
    <source>
        <strain evidence="3">SC8811_S16_3</strain>
    </source>
</reference>
<dbReference type="GO" id="GO:0004175">
    <property type="term" value="F:endopeptidase activity"/>
    <property type="evidence" value="ECO:0007669"/>
    <property type="project" value="UniProtKB-ARBA"/>
</dbReference>
<dbReference type="Pfam" id="PF02517">
    <property type="entry name" value="Rce1-like"/>
    <property type="match status" value="1"/>
</dbReference>
<feature type="transmembrane region" description="Helical" evidence="1">
    <location>
        <begin position="65"/>
        <end position="84"/>
    </location>
</feature>
<proteinExistence type="predicted"/>
<dbReference type="EMBL" id="JAEKNQ010000054">
    <property type="protein sequence ID" value="MBJ7604166.1"/>
    <property type="molecule type" value="Genomic_DNA"/>
</dbReference>
<keyword evidence="1" id="KW-0812">Transmembrane</keyword>
<evidence type="ECO:0000313" key="4">
    <source>
        <dbReference type="Proteomes" id="UP000620075"/>
    </source>
</evidence>
<sequence length="142" mass="15100">MAIAIGIVFGLLWTALSYGRGGNALAMSWERPVMAVIGIWLAFGEELAVRGFLMENLRRGGVPAWVQVVVSALVMGFYHGILGFTYSVQYAIASAVLFGIVSLIFLIGRRSLTPGLLSHAMPHVLGDPTLTEGILRGVLAAG</sequence>
<feature type="transmembrane region" description="Helical" evidence="1">
    <location>
        <begin position="33"/>
        <end position="53"/>
    </location>
</feature>
<accession>A0A934K9B1</accession>
<organism evidence="3 4">
    <name type="scientific">Candidatus Dormiibacter inghamiae</name>
    <dbReference type="NCBI Taxonomy" id="3127013"/>
    <lineage>
        <taxon>Bacteria</taxon>
        <taxon>Bacillati</taxon>
        <taxon>Candidatus Dormiibacterota</taxon>
        <taxon>Candidatus Dormibacteria</taxon>
        <taxon>Candidatus Dormibacterales</taxon>
        <taxon>Candidatus Dormibacteraceae</taxon>
        <taxon>Candidatus Dormiibacter</taxon>
    </lineage>
</organism>
<keyword evidence="1" id="KW-0472">Membrane</keyword>
<keyword evidence="3" id="KW-0378">Hydrolase</keyword>
<gene>
    <name evidence="3" type="ORF">JF888_13390</name>
</gene>
<dbReference type="Proteomes" id="UP000620075">
    <property type="component" value="Unassembled WGS sequence"/>
</dbReference>
<feature type="domain" description="CAAX prenyl protease 2/Lysostaphin resistance protein A-like" evidence="2">
    <location>
        <begin position="31"/>
        <end position="121"/>
    </location>
</feature>
<dbReference type="RefSeq" id="WP_338181341.1">
    <property type="nucleotide sequence ID" value="NZ_JAEKNQ010000054.1"/>
</dbReference>
<dbReference type="AlphaFoldDB" id="A0A934K9B1"/>
<evidence type="ECO:0000313" key="3">
    <source>
        <dbReference type="EMBL" id="MBJ7604166.1"/>
    </source>
</evidence>
<feature type="transmembrane region" description="Helical" evidence="1">
    <location>
        <begin position="90"/>
        <end position="108"/>
    </location>
</feature>
<comment type="caution">
    <text evidence="3">The sequence shown here is derived from an EMBL/GenBank/DDBJ whole genome shotgun (WGS) entry which is preliminary data.</text>
</comment>
<evidence type="ECO:0000256" key="1">
    <source>
        <dbReference type="SAM" id="Phobius"/>
    </source>
</evidence>
<dbReference type="GO" id="GO:0008237">
    <property type="term" value="F:metallopeptidase activity"/>
    <property type="evidence" value="ECO:0007669"/>
    <property type="project" value="UniProtKB-KW"/>
</dbReference>
<evidence type="ECO:0000259" key="2">
    <source>
        <dbReference type="Pfam" id="PF02517"/>
    </source>
</evidence>
<keyword evidence="3" id="KW-0645">Protease</keyword>
<keyword evidence="3" id="KW-0482">Metalloprotease</keyword>
<keyword evidence="1" id="KW-1133">Transmembrane helix</keyword>
<name>A0A934K9B1_9BACT</name>
<dbReference type="InterPro" id="IPR003675">
    <property type="entry name" value="Rce1/LyrA-like_dom"/>
</dbReference>
<dbReference type="GO" id="GO:0080120">
    <property type="term" value="P:CAAX-box protein maturation"/>
    <property type="evidence" value="ECO:0007669"/>
    <property type="project" value="UniProtKB-ARBA"/>
</dbReference>